<evidence type="ECO:0008006" key="3">
    <source>
        <dbReference type="Google" id="ProtNLM"/>
    </source>
</evidence>
<organism evidence="1 2">
    <name type="scientific">Blastomyces percursus</name>
    <dbReference type="NCBI Taxonomy" id="1658174"/>
    <lineage>
        <taxon>Eukaryota</taxon>
        <taxon>Fungi</taxon>
        <taxon>Dikarya</taxon>
        <taxon>Ascomycota</taxon>
        <taxon>Pezizomycotina</taxon>
        <taxon>Eurotiomycetes</taxon>
        <taxon>Eurotiomycetidae</taxon>
        <taxon>Onygenales</taxon>
        <taxon>Ajellomycetaceae</taxon>
        <taxon>Blastomyces</taxon>
    </lineage>
</organism>
<reference evidence="1 2" key="1">
    <citation type="submission" date="2015-08" db="EMBL/GenBank/DDBJ databases">
        <title>Emmonsia species relationships and genome sequence.</title>
        <authorList>
            <person name="Cuomo C.A."/>
            <person name="Schwartz I.S."/>
            <person name="Kenyon C."/>
            <person name="De Hoog G.S."/>
            <person name="Govender N.P."/>
            <person name="Botha A."/>
            <person name="Moreno L."/>
            <person name="De Vries M."/>
            <person name="Munoz J.F."/>
            <person name="Stielow J.B."/>
        </authorList>
    </citation>
    <scope>NUCLEOTIDE SEQUENCE [LARGE SCALE GENOMIC DNA]</scope>
    <source>
        <strain evidence="1 2">EI222</strain>
    </source>
</reference>
<protein>
    <recommendedName>
        <fullName evidence="3">Pentatricopeptide repeat domain-containing protein</fullName>
    </recommendedName>
</protein>
<name>A0A1J9R4N0_9EURO</name>
<evidence type="ECO:0000313" key="1">
    <source>
        <dbReference type="EMBL" id="OJD22956.1"/>
    </source>
</evidence>
<sequence length="878" mass="101222">MRRLSLSGAQWHRHGVHQSRLNSCCPPHLHTRRPFSLSITALSNSDGQNSKPKASIRWFEQPTRLSKEKVEVYPEEEERAEQDVIWAKIRELQEELKEIKQGPFGPNSPLMRQLPEKQREIVREAVRKYEGEHAEEEAKDKQRYEDFFAGLDEMIAEEAQDLEKRKTAEWDPKEMLEPVKLSPKESFEVELKVPDTAQAHVNRFNQNLKVLIKDPTRANLRQELWRSYQRCKALIPAFIELLPGETLAIMWDSQSRSASPQVPQLGHWGDLAEDILSNGRDLTQPQWLRYITLLLENGQSNKAFTMWKSREKHLDYASKTEVEQFWNLGVDILIANGELESAQDLALAFLADDHSRPPRILIPIIVAWAKIPGNTNGARAWTLYLRLKTILGPDINMNDYDSISVGFLKAGRVDMAVAVFKDMMLTGQCSPSDSTSLYHASLGLVDNLQVSSITEADVNKVSLSALTIMPRKFQNKFFYASWMKKLIGMGEVDSAAAVVELMYERGINPDAKHMNGVIGGWLRKESHTAREKAEKLGWAMIQERIDTVWSRQKNPLPGSSKPSVRDGGDGIRIPKFEQRTVPPASVETFSLLLLYYTRRGQEHMANYVIECLEKAQMRPNVFFMNHLLFSELRKQDVLGVWTRYQQMSAAVRPDLETFACLWDCAKIQYDRARPVFDSNFPTARVLYREMMDWYFSLTPRGQANARKFFTKDLYDQILRCFSFSLDPQGTIVALHSMRHVFGYIPDVVTARILMFEVVRLLPPPLELENSKRTRRHRRRISTNPRSKESLQHVTKLLETLRDRRVVELGKQGLLIEDLDMKTRKDHEVNLYSDLLRVVLSRLAENPRKNEDKIRKAALEMGENDELYLGEPVPEELLQ</sequence>
<dbReference type="OrthoDB" id="185373at2759"/>
<dbReference type="Proteomes" id="UP000242791">
    <property type="component" value="Unassembled WGS sequence"/>
</dbReference>
<dbReference type="VEuPathDB" id="FungiDB:ACJ73_05695"/>
<dbReference type="PANTHER" id="PTHR47930:SF2">
    <property type="entry name" value="PENTATRICOPEPTIDE REPEAT PROTEIN (AFU_ORTHOLOGUE AFUA_8G04250)"/>
    <property type="match status" value="1"/>
</dbReference>
<comment type="caution">
    <text evidence="1">The sequence shown here is derived from an EMBL/GenBank/DDBJ whole genome shotgun (WGS) entry which is preliminary data.</text>
</comment>
<dbReference type="PANTHER" id="PTHR47930">
    <property type="entry name" value="YALI0C12947P"/>
    <property type="match status" value="1"/>
</dbReference>
<keyword evidence="2" id="KW-1185">Reference proteome</keyword>
<dbReference type="Gene3D" id="1.25.40.10">
    <property type="entry name" value="Tetratricopeptide repeat domain"/>
    <property type="match status" value="1"/>
</dbReference>
<accession>A0A1J9R4N0</accession>
<proteinExistence type="predicted"/>
<gene>
    <name evidence="1" type="ORF">ACJ73_05695</name>
</gene>
<evidence type="ECO:0000313" key="2">
    <source>
        <dbReference type="Proteomes" id="UP000242791"/>
    </source>
</evidence>
<dbReference type="EMBL" id="LGTZ01000914">
    <property type="protein sequence ID" value="OJD22956.1"/>
    <property type="molecule type" value="Genomic_DNA"/>
</dbReference>
<dbReference type="InterPro" id="IPR011990">
    <property type="entry name" value="TPR-like_helical_dom_sf"/>
</dbReference>
<dbReference type="AlphaFoldDB" id="A0A1J9R4N0"/>